<keyword evidence="3 8" id="KW-0436">Ligase</keyword>
<dbReference type="Gene3D" id="1.20.59.20">
    <property type="match status" value="1"/>
</dbReference>
<dbReference type="InterPro" id="IPR012796">
    <property type="entry name" value="Lysidine-tRNA-synth_C"/>
</dbReference>
<dbReference type="NCBIfam" id="TIGR02433">
    <property type="entry name" value="lysidine_TilS_C"/>
    <property type="match status" value="1"/>
</dbReference>
<evidence type="ECO:0000259" key="9">
    <source>
        <dbReference type="SMART" id="SM00977"/>
    </source>
</evidence>
<keyword evidence="5 8" id="KW-0547">Nucleotide-binding</keyword>
<dbReference type="CDD" id="cd01992">
    <property type="entry name" value="TilS_N"/>
    <property type="match status" value="1"/>
</dbReference>
<evidence type="ECO:0000256" key="8">
    <source>
        <dbReference type="HAMAP-Rule" id="MF_01161"/>
    </source>
</evidence>
<evidence type="ECO:0000256" key="5">
    <source>
        <dbReference type="ARBA" id="ARBA00022741"/>
    </source>
</evidence>
<evidence type="ECO:0000256" key="4">
    <source>
        <dbReference type="ARBA" id="ARBA00022694"/>
    </source>
</evidence>
<dbReference type="Pfam" id="PF11734">
    <property type="entry name" value="TilS_C"/>
    <property type="match status" value="1"/>
</dbReference>
<sequence length="486" mass="56184">MIPFFKLQEILQQRVVEHINGYSKLVLAFSGGLDSTVLLDILTSLRDTNNSKITALFSLRAVHINHGFNSNSDDWQIHCEQQCRQRAVPYHFIKVRLKTKNNGVEAAARYARYQALYDVLKPGEILLTAQHQDDQVETLLLAIKRGSGPTGLSGMATNANWGDYRLIRPLLTCSRMQLNRYASYFNLNWIEDDSNKNDRFDRNFLRLHIIIQLQKRWPQFSKSAIRSAQLCAEQENLLDELLKDTLDMLIMPDGSLQFTPLLTMSDIKRNALLRRWLASQGAWMPSRQQLTHIWKNVVLSSRAAMPQFILGDKLLRRFRNKLYLLSKKISVEPTVKILLWQINSNKLELPSNIGCLLKKVASDVLETTSCIIKTKTELISIIRAPQPYEQVSVRFNQVDGLLYILGRSHGRPLKKIWQELAIPPWQRRRIPLLFYGQKLITAPGIFVTQDGVLQKNCTKWYLHWLYFSSEMKVTDVSDLQRMTTFV</sequence>
<dbReference type="NCBIfam" id="TIGR02432">
    <property type="entry name" value="lysidine_TilS_N"/>
    <property type="match status" value="1"/>
</dbReference>
<dbReference type="SUPFAM" id="SSF82829">
    <property type="entry name" value="MesJ substrate recognition domain-like"/>
    <property type="match status" value="1"/>
</dbReference>
<feature type="domain" description="Lysidine-tRNA(Ile) synthetase C-terminal" evidence="9">
    <location>
        <begin position="391"/>
        <end position="464"/>
    </location>
</feature>
<evidence type="ECO:0000313" key="10">
    <source>
        <dbReference type="EMBL" id="ABF14172.1"/>
    </source>
</evidence>
<dbReference type="Proteomes" id="UP000002427">
    <property type="component" value="Chromosome"/>
</dbReference>
<dbReference type="STRING" id="374463.BCI_0103"/>
<dbReference type="InterPro" id="IPR011063">
    <property type="entry name" value="TilS/TtcA_N"/>
</dbReference>
<name>Q1LTY9_BAUCH</name>
<reference evidence="10 11" key="1">
    <citation type="journal article" date="2006" name="PLoS Biol.">
        <title>Metabolic complementarity and genomics of the dual bacterial symbiosis of sharpshooters.</title>
        <authorList>
            <person name="Wu D."/>
            <person name="Daugherty S.C."/>
            <person name="Van Aken S.E."/>
            <person name="Pai G.H."/>
            <person name="Watkins K.L."/>
            <person name="Khouri H."/>
            <person name="Tallon L.J."/>
            <person name="Zaborsky J.M."/>
            <person name="Dunbar H.E."/>
            <person name="Tran P.L."/>
            <person name="Moran N.A."/>
            <person name="Eisen J.A."/>
        </authorList>
    </citation>
    <scope>NUCLEOTIDE SEQUENCE [LARGE SCALE GENOMIC DNA]</scope>
    <source>
        <strain evidence="10">Hc</strain>
    </source>
</reference>
<dbReference type="SUPFAM" id="SSF56037">
    <property type="entry name" value="PheT/TilS domain"/>
    <property type="match status" value="1"/>
</dbReference>
<dbReference type="PANTHER" id="PTHR43033">
    <property type="entry name" value="TRNA(ILE)-LYSIDINE SYNTHASE-RELATED"/>
    <property type="match status" value="1"/>
</dbReference>
<dbReference type="PANTHER" id="PTHR43033:SF1">
    <property type="entry name" value="TRNA(ILE)-LYSIDINE SYNTHASE-RELATED"/>
    <property type="match status" value="1"/>
</dbReference>
<dbReference type="AlphaFoldDB" id="Q1LTY9"/>
<dbReference type="GO" id="GO:0032267">
    <property type="term" value="F:tRNA(Ile)-lysidine synthase activity"/>
    <property type="evidence" value="ECO:0007669"/>
    <property type="project" value="UniProtKB-EC"/>
</dbReference>
<comment type="function">
    <text evidence="8">Ligates lysine onto the cytidine present at position 34 of the AUA codon-specific tRNA(Ile) that contains the anticodon CAU, in an ATP-dependent manner. Cytidine is converted to lysidine, thus changing the amino acid specificity of the tRNA from methionine to isoleucine.</text>
</comment>
<dbReference type="HOGENOM" id="CLU_018869_2_0_6"/>
<comment type="similarity">
    <text evidence="8">Belongs to the tRNA(Ile)-lysidine synthase family.</text>
</comment>
<dbReference type="HAMAP" id="MF_01161">
    <property type="entry name" value="tRNA_Ile_lys_synt"/>
    <property type="match status" value="1"/>
</dbReference>
<dbReference type="Pfam" id="PF09179">
    <property type="entry name" value="TilS"/>
    <property type="match status" value="1"/>
</dbReference>
<feature type="binding site" evidence="8">
    <location>
        <begin position="30"/>
        <end position="35"/>
    </location>
    <ligand>
        <name>ATP</name>
        <dbReference type="ChEBI" id="CHEBI:30616"/>
    </ligand>
</feature>
<keyword evidence="4 8" id="KW-0819">tRNA processing</keyword>
<keyword evidence="6 8" id="KW-0067">ATP-binding</keyword>
<dbReference type="InterPro" id="IPR012795">
    <property type="entry name" value="tRNA_Ile_lys_synt_N"/>
</dbReference>
<evidence type="ECO:0000256" key="1">
    <source>
        <dbReference type="ARBA" id="ARBA00004496"/>
    </source>
</evidence>
<keyword evidence="2 8" id="KW-0963">Cytoplasm</keyword>
<dbReference type="KEGG" id="bci:BCI_0103"/>
<evidence type="ECO:0000256" key="3">
    <source>
        <dbReference type="ARBA" id="ARBA00022598"/>
    </source>
</evidence>
<comment type="subcellular location">
    <subcellularLocation>
        <location evidence="1 8">Cytoplasm</location>
    </subcellularLocation>
</comment>
<dbReference type="Pfam" id="PF01171">
    <property type="entry name" value="ATP_bind_3"/>
    <property type="match status" value="1"/>
</dbReference>
<dbReference type="OrthoDB" id="9807403at2"/>
<protein>
    <recommendedName>
        <fullName evidence="8">tRNA(Ile)-lysidine synthase</fullName>
        <ecNumber evidence="8">6.3.4.19</ecNumber>
    </recommendedName>
    <alternativeName>
        <fullName evidence="8">tRNA(Ile)-2-lysyl-cytidine synthase</fullName>
    </alternativeName>
    <alternativeName>
        <fullName evidence="8">tRNA(Ile)-lysidine synthetase</fullName>
    </alternativeName>
</protein>
<dbReference type="RefSeq" id="WP_011520308.1">
    <property type="nucleotide sequence ID" value="NC_007984.1"/>
</dbReference>
<dbReference type="InterPro" id="IPR015262">
    <property type="entry name" value="tRNA_Ile_lys_synt_subst-bd"/>
</dbReference>
<dbReference type="EC" id="6.3.4.19" evidence="8"/>
<gene>
    <name evidence="8 10" type="primary">tilS</name>
    <name evidence="10" type="ordered locus">BCI_0103</name>
</gene>
<dbReference type="GO" id="GO:0006400">
    <property type="term" value="P:tRNA modification"/>
    <property type="evidence" value="ECO:0007669"/>
    <property type="project" value="UniProtKB-UniRule"/>
</dbReference>
<evidence type="ECO:0000256" key="7">
    <source>
        <dbReference type="ARBA" id="ARBA00048539"/>
    </source>
</evidence>
<organism evidence="10 11">
    <name type="scientific">Baumannia cicadellinicola subsp. Homalodisca coagulata</name>
    <dbReference type="NCBI Taxonomy" id="374463"/>
    <lineage>
        <taxon>Bacteria</taxon>
        <taxon>Pseudomonadati</taxon>
        <taxon>Pseudomonadota</taxon>
        <taxon>Gammaproteobacteria</taxon>
        <taxon>Candidatus Palibaumannia</taxon>
    </lineage>
</organism>
<dbReference type="SMART" id="SM00977">
    <property type="entry name" value="TilS_C"/>
    <property type="match status" value="1"/>
</dbReference>
<dbReference type="InterPro" id="IPR014729">
    <property type="entry name" value="Rossmann-like_a/b/a_fold"/>
</dbReference>
<comment type="catalytic activity">
    <reaction evidence="7 8">
        <text>cytidine(34) in tRNA(Ile2) + L-lysine + ATP = lysidine(34) in tRNA(Ile2) + AMP + diphosphate + H(+)</text>
        <dbReference type="Rhea" id="RHEA:43744"/>
        <dbReference type="Rhea" id="RHEA-COMP:10625"/>
        <dbReference type="Rhea" id="RHEA-COMP:10670"/>
        <dbReference type="ChEBI" id="CHEBI:15378"/>
        <dbReference type="ChEBI" id="CHEBI:30616"/>
        <dbReference type="ChEBI" id="CHEBI:32551"/>
        <dbReference type="ChEBI" id="CHEBI:33019"/>
        <dbReference type="ChEBI" id="CHEBI:82748"/>
        <dbReference type="ChEBI" id="CHEBI:83665"/>
        <dbReference type="ChEBI" id="CHEBI:456215"/>
        <dbReference type="EC" id="6.3.4.19"/>
    </reaction>
</comment>
<evidence type="ECO:0000256" key="6">
    <source>
        <dbReference type="ARBA" id="ARBA00022840"/>
    </source>
</evidence>
<evidence type="ECO:0000313" key="11">
    <source>
        <dbReference type="Proteomes" id="UP000002427"/>
    </source>
</evidence>
<dbReference type="EMBL" id="CP000238">
    <property type="protein sequence ID" value="ABF14172.1"/>
    <property type="molecule type" value="Genomic_DNA"/>
</dbReference>
<comment type="domain">
    <text evidence="8">The N-terminal region contains the highly conserved SGGXDS motif, predicted to be a P-loop motif involved in ATP binding.</text>
</comment>
<dbReference type="Gene3D" id="3.40.50.620">
    <property type="entry name" value="HUPs"/>
    <property type="match status" value="1"/>
</dbReference>
<keyword evidence="11" id="KW-1185">Reference proteome</keyword>
<evidence type="ECO:0000256" key="2">
    <source>
        <dbReference type="ARBA" id="ARBA00022490"/>
    </source>
</evidence>
<accession>Q1LTY9</accession>
<dbReference type="GO" id="GO:0005524">
    <property type="term" value="F:ATP binding"/>
    <property type="evidence" value="ECO:0007669"/>
    <property type="project" value="UniProtKB-UniRule"/>
</dbReference>
<dbReference type="SUPFAM" id="SSF52402">
    <property type="entry name" value="Adenine nucleotide alpha hydrolases-like"/>
    <property type="match status" value="1"/>
</dbReference>
<proteinExistence type="inferred from homology"/>
<dbReference type="GO" id="GO:0005737">
    <property type="term" value="C:cytoplasm"/>
    <property type="evidence" value="ECO:0007669"/>
    <property type="project" value="UniProtKB-SubCell"/>
</dbReference>
<dbReference type="InterPro" id="IPR012094">
    <property type="entry name" value="tRNA_Ile_lys_synt"/>
</dbReference>